<evidence type="ECO:0000256" key="8">
    <source>
        <dbReference type="ARBA" id="ARBA00022840"/>
    </source>
</evidence>
<dbReference type="GO" id="GO:0007010">
    <property type="term" value="P:cytoskeleton organization"/>
    <property type="evidence" value="ECO:0007669"/>
    <property type="project" value="UniProtKB-ARBA"/>
</dbReference>
<evidence type="ECO:0000313" key="15">
    <source>
        <dbReference type="EMBL" id="EER00063.1"/>
    </source>
</evidence>
<dbReference type="InterPro" id="IPR050236">
    <property type="entry name" value="Ser_Thr_kinase_AGC"/>
</dbReference>
<dbReference type="GO" id="GO:0004674">
    <property type="term" value="F:protein serine/threonine kinase activity"/>
    <property type="evidence" value="ECO:0007669"/>
    <property type="project" value="UniProtKB-KW"/>
</dbReference>
<keyword evidence="16" id="KW-1185">Reference proteome</keyword>
<dbReference type="Pfam" id="PF00069">
    <property type="entry name" value="Pkinase"/>
    <property type="match status" value="1"/>
</dbReference>
<dbReference type="PANTHER" id="PTHR24356:SF163">
    <property type="entry name" value="3-PHOSPHOINOSITIDE-DEPENDENT PROTEIN KINASE 1-RELATED"/>
    <property type="match status" value="1"/>
</dbReference>
<dbReference type="Gene3D" id="3.30.200.20">
    <property type="entry name" value="Phosphorylase Kinase, domain 1"/>
    <property type="match status" value="1"/>
</dbReference>
<evidence type="ECO:0000256" key="6">
    <source>
        <dbReference type="ARBA" id="ARBA00022741"/>
    </source>
</evidence>
<feature type="binding site" evidence="11">
    <location>
        <position position="38"/>
    </location>
    <ligand>
        <name>ATP</name>
        <dbReference type="ChEBI" id="CHEBI:30616"/>
    </ligand>
</feature>
<dbReference type="RefSeq" id="XP_002767345.1">
    <property type="nucleotide sequence ID" value="XM_002767299.1"/>
</dbReference>
<evidence type="ECO:0000256" key="9">
    <source>
        <dbReference type="ARBA" id="ARBA00047899"/>
    </source>
</evidence>
<dbReference type="Gene3D" id="1.10.510.10">
    <property type="entry name" value="Transferase(Phosphotransferase) domain 1"/>
    <property type="match status" value="1"/>
</dbReference>
<comment type="catalytic activity">
    <reaction evidence="10">
        <text>L-seryl-[protein] + ATP = O-phospho-L-seryl-[protein] + ADP + H(+)</text>
        <dbReference type="Rhea" id="RHEA:17989"/>
        <dbReference type="Rhea" id="RHEA-COMP:9863"/>
        <dbReference type="Rhea" id="RHEA-COMP:11604"/>
        <dbReference type="ChEBI" id="CHEBI:15378"/>
        <dbReference type="ChEBI" id="CHEBI:29999"/>
        <dbReference type="ChEBI" id="CHEBI:30616"/>
        <dbReference type="ChEBI" id="CHEBI:83421"/>
        <dbReference type="ChEBI" id="CHEBI:456216"/>
        <dbReference type="EC" id="2.7.11.1"/>
    </reaction>
</comment>
<keyword evidence="4" id="KW-0597">Phosphoprotein</keyword>
<keyword evidence="8 11" id="KW-0067">ATP-binding</keyword>
<accession>C5LT95</accession>
<proteinExistence type="inferred from homology"/>
<name>C5LT95_PERM5</name>
<protein>
    <recommendedName>
        <fullName evidence="2">non-specific serine/threonine protein kinase</fullName>
        <ecNumber evidence="2">2.7.11.1</ecNumber>
    </recommendedName>
</protein>
<keyword evidence="6 11" id="KW-0547">Nucleotide-binding</keyword>
<evidence type="ECO:0000259" key="14">
    <source>
        <dbReference type="PROSITE" id="PS50011"/>
    </source>
</evidence>
<dbReference type="InParanoid" id="C5LT95"/>
<dbReference type="GO" id="GO:0005524">
    <property type="term" value="F:ATP binding"/>
    <property type="evidence" value="ECO:0007669"/>
    <property type="project" value="UniProtKB-UniRule"/>
</dbReference>
<dbReference type="InterPro" id="IPR017441">
    <property type="entry name" value="Protein_kinase_ATP_BS"/>
</dbReference>
<keyword evidence="3 12" id="KW-0723">Serine/threonine-protein kinase</keyword>
<dbReference type="OMA" id="QYRVPDN"/>
<dbReference type="GO" id="GO:0035556">
    <property type="term" value="P:intracellular signal transduction"/>
    <property type="evidence" value="ECO:0007669"/>
    <property type="project" value="TreeGrafter"/>
</dbReference>
<sequence>MRHYSRSDFEFGSLLGVGAFAQVVHVRDKLTGDEYALKILDKKTLERLNKTAQVLNERDTLTKLRDCDNIVKLFFTFQDRTWLYFALEYCEGGDLAEEIGRWGRVPDDLARFYTAEIVNMLVQLRSKGLAHRDLKPDNILISKGHLKLVDFDVAKATSPSLALQCERSASSGDTKSVSSTTHSDDDMQLRRMNTFVGTAQYVSPEMLSDSAVAGFASDLWALGCIVYQMVVGYSPFQSGSEDQTFQMILATQYDMPEDVSEEARDLISKLLVSDPAERLGFRNLGELKAHPFFRGIDFATLPFTPAPQRIHHDRSQSLSYGSVEDDMGAEFGMASHTMRISIDDNYDPDDDDDDERTPMVGQVFGGHHAQRIMPFNFIEAASRTARSPRSTESQQQSSATEDGADEH</sequence>
<evidence type="ECO:0000256" key="1">
    <source>
        <dbReference type="ARBA" id="ARBA00010006"/>
    </source>
</evidence>
<organism evidence="16">
    <name type="scientific">Perkinsus marinus (strain ATCC 50983 / TXsc)</name>
    <dbReference type="NCBI Taxonomy" id="423536"/>
    <lineage>
        <taxon>Eukaryota</taxon>
        <taxon>Sar</taxon>
        <taxon>Alveolata</taxon>
        <taxon>Perkinsozoa</taxon>
        <taxon>Perkinsea</taxon>
        <taxon>Perkinsida</taxon>
        <taxon>Perkinsidae</taxon>
        <taxon>Perkinsus</taxon>
    </lineage>
</organism>
<comment type="similarity">
    <text evidence="1">Belongs to the protein kinase superfamily. AGC Ser/Thr protein kinase family. PDPK1 subfamily.</text>
</comment>
<gene>
    <name evidence="15" type="ORF">Pmar_PMAR024540</name>
</gene>
<keyword evidence="5" id="KW-0808">Transferase</keyword>
<evidence type="ECO:0000256" key="12">
    <source>
        <dbReference type="RuleBase" id="RU000304"/>
    </source>
</evidence>
<dbReference type="EMBL" id="GG685288">
    <property type="protein sequence ID" value="EER00063.1"/>
    <property type="molecule type" value="Genomic_DNA"/>
</dbReference>
<evidence type="ECO:0000256" key="11">
    <source>
        <dbReference type="PROSITE-ProRule" id="PRU10141"/>
    </source>
</evidence>
<dbReference type="SUPFAM" id="SSF56112">
    <property type="entry name" value="Protein kinase-like (PK-like)"/>
    <property type="match status" value="1"/>
</dbReference>
<dbReference type="InterPro" id="IPR000719">
    <property type="entry name" value="Prot_kinase_dom"/>
</dbReference>
<dbReference type="PROSITE" id="PS00108">
    <property type="entry name" value="PROTEIN_KINASE_ST"/>
    <property type="match status" value="1"/>
</dbReference>
<dbReference type="InterPro" id="IPR011009">
    <property type="entry name" value="Kinase-like_dom_sf"/>
</dbReference>
<evidence type="ECO:0000256" key="13">
    <source>
        <dbReference type="SAM" id="MobiDB-lite"/>
    </source>
</evidence>
<dbReference type="EC" id="2.7.11.1" evidence="2"/>
<feature type="domain" description="Protein kinase" evidence="14">
    <location>
        <begin position="9"/>
        <end position="293"/>
    </location>
</feature>
<evidence type="ECO:0000256" key="7">
    <source>
        <dbReference type="ARBA" id="ARBA00022777"/>
    </source>
</evidence>
<dbReference type="PROSITE" id="PS00107">
    <property type="entry name" value="PROTEIN_KINASE_ATP"/>
    <property type="match status" value="1"/>
</dbReference>
<evidence type="ECO:0000256" key="10">
    <source>
        <dbReference type="ARBA" id="ARBA00048679"/>
    </source>
</evidence>
<feature type="region of interest" description="Disordered" evidence="13">
    <location>
        <begin position="379"/>
        <end position="407"/>
    </location>
</feature>
<dbReference type="Proteomes" id="UP000007800">
    <property type="component" value="Unassembled WGS sequence"/>
</dbReference>
<comment type="catalytic activity">
    <reaction evidence="9">
        <text>L-threonyl-[protein] + ATP = O-phospho-L-threonyl-[protein] + ADP + H(+)</text>
        <dbReference type="Rhea" id="RHEA:46608"/>
        <dbReference type="Rhea" id="RHEA-COMP:11060"/>
        <dbReference type="Rhea" id="RHEA-COMP:11605"/>
        <dbReference type="ChEBI" id="CHEBI:15378"/>
        <dbReference type="ChEBI" id="CHEBI:30013"/>
        <dbReference type="ChEBI" id="CHEBI:30616"/>
        <dbReference type="ChEBI" id="CHEBI:61977"/>
        <dbReference type="ChEBI" id="CHEBI:456216"/>
        <dbReference type="EC" id="2.7.11.1"/>
    </reaction>
</comment>
<dbReference type="FunFam" id="3.30.200.20:FF:000042">
    <property type="entry name" value="Aurora kinase A"/>
    <property type="match status" value="1"/>
</dbReference>
<reference evidence="15 16" key="1">
    <citation type="submission" date="2008-07" db="EMBL/GenBank/DDBJ databases">
        <authorList>
            <person name="El-Sayed N."/>
            <person name="Caler E."/>
            <person name="Inman J."/>
            <person name="Amedeo P."/>
            <person name="Hass B."/>
            <person name="Wortman J."/>
        </authorList>
    </citation>
    <scope>NUCLEOTIDE SEQUENCE [LARGE SCALE GENOMIC DNA]</scope>
    <source>
        <strain evidence="16">ATCC 50983 / TXsc</strain>
    </source>
</reference>
<keyword evidence="7 15" id="KW-0418">Kinase</keyword>
<evidence type="ECO:0000256" key="5">
    <source>
        <dbReference type="ARBA" id="ARBA00022679"/>
    </source>
</evidence>
<dbReference type="PROSITE" id="PS50011">
    <property type="entry name" value="PROTEIN_KINASE_DOM"/>
    <property type="match status" value="1"/>
</dbReference>
<dbReference type="OrthoDB" id="432647at2759"/>
<evidence type="ECO:0000256" key="4">
    <source>
        <dbReference type="ARBA" id="ARBA00022553"/>
    </source>
</evidence>
<dbReference type="InterPro" id="IPR008271">
    <property type="entry name" value="Ser/Thr_kinase_AS"/>
</dbReference>
<dbReference type="FunFam" id="1.10.510.10:FF:000024">
    <property type="entry name" value="Probable serine/threonine-protein kinase cot-1"/>
    <property type="match status" value="1"/>
</dbReference>
<dbReference type="PANTHER" id="PTHR24356">
    <property type="entry name" value="SERINE/THREONINE-PROTEIN KINASE"/>
    <property type="match status" value="1"/>
</dbReference>
<evidence type="ECO:0000256" key="3">
    <source>
        <dbReference type="ARBA" id="ARBA00022527"/>
    </source>
</evidence>
<dbReference type="GeneID" id="9049758"/>
<evidence type="ECO:0000256" key="2">
    <source>
        <dbReference type="ARBA" id="ARBA00012513"/>
    </source>
</evidence>
<dbReference type="SMART" id="SM00220">
    <property type="entry name" value="S_TKc"/>
    <property type="match status" value="1"/>
</dbReference>
<evidence type="ECO:0000313" key="16">
    <source>
        <dbReference type="Proteomes" id="UP000007800"/>
    </source>
</evidence>
<dbReference type="CDD" id="cd05581">
    <property type="entry name" value="STKc_PDK1"/>
    <property type="match status" value="1"/>
</dbReference>
<dbReference type="InterPro" id="IPR039046">
    <property type="entry name" value="PDPK1"/>
</dbReference>
<dbReference type="AlphaFoldDB" id="C5LT95"/>